<dbReference type="EMBL" id="JAGPNK010000032">
    <property type="protein sequence ID" value="KAH7303538.1"/>
    <property type="molecule type" value="Genomic_DNA"/>
</dbReference>
<evidence type="ECO:0000313" key="2">
    <source>
        <dbReference type="Proteomes" id="UP000813444"/>
    </source>
</evidence>
<evidence type="ECO:0000313" key="1">
    <source>
        <dbReference type="EMBL" id="KAH7303538.1"/>
    </source>
</evidence>
<dbReference type="AlphaFoldDB" id="A0A8K0SD93"/>
<protein>
    <submittedName>
        <fullName evidence="1">Uncharacterized protein</fullName>
    </submittedName>
</protein>
<keyword evidence="2" id="KW-1185">Reference proteome</keyword>
<accession>A0A8K0SD93</accession>
<dbReference type="Proteomes" id="UP000813444">
    <property type="component" value="Unassembled WGS sequence"/>
</dbReference>
<comment type="caution">
    <text evidence="1">The sequence shown here is derived from an EMBL/GenBank/DDBJ whole genome shotgun (WGS) entry which is preliminary data.</text>
</comment>
<dbReference type="OrthoDB" id="5179384at2759"/>
<sequence length="529" mass="58569">MSKRYITHDQNSAELLKICQEFRNNGLLAGWKMFSELLPQWGIHPQMVSDGLRSVQVYQSVKGIDKTGRSTSLRMTVKPSPGGRCLTEIGPKSIGGQTWKSNQAYIEFIKTWNGLGQFALPPCPIWIWITLMKKVVAEEHHDDAGAIHMISSVDYDFDRNPVTKAGFEKAIEISARCVTSTDVSLRGAALAALFSFDIQKLAWETQEEWLQLNEGSFTLGPSDISPDDWITGAVGDCGGLSPFGYQSALAYSRGRDTMFLAMVLGNSHDVLYDICCQSRMNSIIYAAAHGGAMRDLHTVFTRTCLDEVARRVQRLPDGERPLYGDSSAIGTGTWIAFNGRYRAWERFDPADLFKNYDIDTGDIVRLWEATIDSRADWPKESRSIHAYLLPFAFDAELGPSFVDFPTLCRGCNESLAQFKAQSKPEVRSGVELSPAVLENPGVIWAATISLLARWATQQVCCDVCAVKIGLWGDEVAYITDAVTWLLQQYAAWCTAAAPVSVTTILSGFDLRADIKTDPGAMGDRDFVDC</sequence>
<organism evidence="1 2">
    <name type="scientific">Stachybotrys elegans</name>
    <dbReference type="NCBI Taxonomy" id="80388"/>
    <lineage>
        <taxon>Eukaryota</taxon>
        <taxon>Fungi</taxon>
        <taxon>Dikarya</taxon>
        <taxon>Ascomycota</taxon>
        <taxon>Pezizomycotina</taxon>
        <taxon>Sordariomycetes</taxon>
        <taxon>Hypocreomycetidae</taxon>
        <taxon>Hypocreales</taxon>
        <taxon>Stachybotryaceae</taxon>
        <taxon>Stachybotrys</taxon>
    </lineage>
</organism>
<reference evidence="1" key="1">
    <citation type="journal article" date="2021" name="Nat. Commun.">
        <title>Genetic determinants of endophytism in the Arabidopsis root mycobiome.</title>
        <authorList>
            <person name="Mesny F."/>
            <person name="Miyauchi S."/>
            <person name="Thiergart T."/>
            <person name="Pickel B."/>
            <person name="Atanasova L."/>
            <person name="Karlsson M."/>
            <person name="Huettel B."/>
            <person name="Barry K.W."/>
            <person name="Haridas S."/>
            <person name="Chen C."/>
            <person name="Bauer D."/>
            <person name="Andreopoulos W."/>
            <person name="Pangilinan J."/>
            <person name="LaButti K."/>
            <person name="Riley R."/>
            <person name="Lipzen A."/>
            <person name="Clum A."/>
            <person name="Drula E."/>
            <person name="Henrissat B."/>
            <person name="Kohler A."/>
            <person name="Grigoriev I.V."/>
            <person name="Martin F.M."/>
            <person name="Hacquard S."/>
        </authorList>
    </citation>
    <scope>NUCLEOTIDE SEQUENCE</scope>
    <source>
        <strain evidence="1">MPI-CAGE-CH-0235</strain>
    </source>
</reference>
<gene>
    <name evidence="1" type="ORF">B0I35DRAFT_455154</name>
</gene>
<name>A0A8K0SD93_9HYPO</name>
<proteinExistence type="predicted"/>